<dbReference type="PROSITE" id="PS51387">
    <property type="entry name" value="FAD_PCMH"/>
    <property type="match status" value="1"/>
</dbReference>
<protein>
    <submittedName>
        <fullName evidence="4">FAD-binding domain-containing protein</fullName>
    </submittedName>
</protein>
<dbReference type="PANTHER" id="PTHR13878:SF91">
    <property type="entry name" value="FAD BINDING DOMAIN PROTEIN (AFU_ORTHOLOGUE AFUA_6G12070)-RELATED"/>
    <property type="match status" value="1"/>
</dbReference>
<sequence>MHAVSASNATCRCFPGDPCWPTLSQWNAFNDTLCGKLAATTPIAAVCHDDRFASYSAQTCDELRNVWFFPETHLASSSSAMAALFTNNSCNPFLPPNVSCTLGNYVTYAVKATDASDFQKTIDFTRQHNIRLVIRNTGHDYNGKSTGAGAVAIWTMHMKSIELKTDYNSSYYSGRAIKVGAGVSVSEAYEFADMHNGLVVGGNCQTVGLAGGLTQGGGHSPLASKFGLASDQVLEWEVVTGTGQLLTATPNRNSDLYWALCGGGGGTYGAVVSMTAKLHPAMIVSASNLTFAYEVDGSNADQFYDVIQTLIESLPDLVDVGATVYWTIVGNTFSVFPATAPGLSKAELDVLFKPTLSKLEEVGIPYRYYSQEFSTFLQSYQAMNIPSNVSDSLLAGRMLPRSLIENDIGDLISAIRSIAEAGVVFVGVSLNVANVVSSPSAVAANPYWRQTLVVAVFGTFFNYTDRDANYRNQDFLTDDILPELERLTPNGAAYLNEANFQQPDFQSVLYGRNYNRLDAIKGKYDPDDIFYALTAVGSDRWIQKKDGRLCMT</sequence>
<dbReference type="EMBL" id="ML994658">
    <property type="protein sequence ID" value="KAF2180460.1"/>
    <property type="molecule type" value="Genomic_DNA"/>
</dbReference>
<evidence type="ECO:0000256" key="1">
    <source>
        <dbReference type="ARBA" id="ARBA00005466"/>
    </source>
</evidence>
<gene>
    <name evidence="4" type="ORF">K469DRAFT_672926</name>
</gene>
<dbReference type="Gene3D" id="3.30.465.10">
    <property type="match status" value="2"/>
</dbReference>
<dbReference type="Pfam" id="PF08031">
    <property type="entry name" value="BBE"/>
    <property type="match status" value="1"/>
</dbReference>
<keyword evidence="2" id="KW-0560">Oxidoreductase</keyword>
<dbReference type="Proteomes" id="UP000800200">
    <property type="component" value="Unassembled WGS sequence"/>
</dbReference>
<accession>A0A6A6DR74</accession>
<dbReference type="GO" id="GO:0016491">
    <property type="term" value="F:oxidoreductase activity"/>
    <property type="evidence" value="ECO:0007669"/>
    <property type="project" value="UniProtKB-KW"/>
</dbReference>
<keyword evidence="5" id="KW-1185">Reference proteome</keyword>
<dbReference type="SUPFAM" id="SSF56176">
    <property type="entry name" value="FAD-binding/transporter-associated domain-like"/>
    <property type="match status" value="1"/>
</dbReference>
<dbReference type="InterPro" id="IPR016169">
    <property type="entry name" value="FAD-bd_PCMH_sub2"/>
</dbReference>
<dbReference type="PANTHER" id="PTHR13878">
    <property type="entry name" value="GULONOLACTONE OXIDASE"/>
    <property type="match status" value="1"/>
</dbReference>
<dbReference type="InterPro" id="IPR036318">
    <property type="entry name" value="FAD-bd_PCMH-like_sf"/>
</dbReference>
<dbReference type="GO" id="GO:0071949">
    <property type="term" value="F:FAD binding"/>
    <property type="evidence" value="ECO:0007669"/>
    <property type="project" value="InterPro"/>
</dbReference>
<dbReference type="InterPro" id="IPR012951">
    <property type="entry name" value="BBE"/>
</dbReference>
<name>A0A6A6DR74_9PEZI</name>
<dbReference type="InterPro" id="IPR016166">
    <property type="entry name" value="FAD-bd_PCMH"/>
</dbReference>
<reference evidence="4" key="1">
    <citation type="journal article" date="2020" name="Stud. Mycol.">
        <title>101 Dothideomycetes genomes: a test case for predicting lifestyles and emergence of pathogens.</title>
        <authorList>
            <person name="Haridas S."/>
            <person name="Albert R."/>
            <person name="Binder M."/>
            <person name="Bloem J."/>
            <person name="Labutti K."/>
            <person name="Salamov A."/>
            <person name="Andreopoulos B."/>
            <person name="Baker S."/>
            <person name="Barry K."/>
            <person name="Bills G."/>
            <person name="Bluhm B."/>
            <person name="Cannon C."/>
            <person name="Castanera R."/>
            <person name="Culley D."/>
            <person name="Daum C."/>
            <person name="Ezra D."/>
            <person name="Gonzalez J."/>
            <person name="Henrissat B."/>
            <person name="Kuo A."/>
            <person name="Liang C."/>
            <person name="Lipzen A."/>
            <person name="Lutzoni F."/>
            <person name="Magnuson J."/>
            <person name="Mondo S."/>
            <person name="Nolan M."/>
            <person name="Ohm R."/>
            <person name="Pangilinan J."/>
            <person name="Park H.-J."/>
            <person name="Ramirez L."/>
            <person name="Alfaro M."/>
            <person name="Sun H."/>
            <person name="Tritt A."/>
            <person name="Yoshinaga Y."/>
            <person name="Zwiers L.-H."/>
            <person name="Turgeon B."/>
            <person name="Goodwin S."/>
            <person name="Spatafora J."/>
            <person name="Crous P."/>
            <person name="Grigoriev I."/>
        </authorList>
    </citation>
    <scope>NUCLEOTIDE SEQUENCE</scope>
    <source>
        <strain evidence="4">CBS 207.26</strain>
    </source>
</reference>
<evidence type="ECO:0000313" key="5">
    <source>
        <dbReference type="Proteomes" id="UP000800200"/>
    </source>
</evidence>
<comment type="similarity">
    <text evidence="1">Belongs to the oxygen-dependent FAD-linked oxidoreductase family.</text>
</comment>
<dbReference type="InterPro" id="IPR006094">
    <property type="entry name" value="Oxid_FAD_bind_N"/>
</dbReference>
<evidence type="ECO:0000256" key="2">
    <source>
        <dbReference type="ARBA" id="ARBA00023002"/>
    </source>
</evidence>
<dbReference type="Pfam" id="PF01565">
    <property type="entry name" value="FAD_binding_4"/>
    <property type="match status" value="1"/>
</dbReference>
<evidence type="ECO:0000313" key="4">
    <source>
        <dbReference type="EMBL" id="KAF2180460.1"/>
    </source>
</evidence>
<evidence type="ECO:0000259" key="3">
    <source>
        <dbReference type="PROSITE" id="PS51387"/>
    </source>
</evidence>
<feature type="domain" description="FAD-binding PCMH-type" evidence="3">
    <location>
        <begin position="101"/>
        <end position="281"/>
    </location>
</feature>
<dbReference type="InterPro" id="IPR050432">
    <property type="entry name" value="FAD-linked_Oxidoreductases_BP"/>
</dbReference>
<dbReference type="AlphaFoldDB" id="A0A6A6DR74"/>
<organism evidence="4 5">
    <name type="scientific">Zopfia rhizophila CBS 207.26</name>
    <dbReference type="NCBI Taxonomy" id="1314779"/>
    <lineage>
        <taxon>Eukaryota</taxon>
        <taxon>Fungi</taxon>
        <taxon>Dikarya</taxon>
        <taxon>Ascomycota</taxon>
        <taxon>Pezizomycotina</taxon>
        <taxon>Dothideomycetes</taxon>
        <taxon>Dothideomycetes incertae sedis</taxon>
        <taxon>Zopfiaceae</taxon>
        <taxon>Zopfia</taxon>
    </lineage>
</organism>
<dbReference type="OrthoDB" id="9983560at2759"/>
<proteinExistence type="inferred from homology"/>